<dbReference type="GO" id="GO:0016491">
    <property type="term" value="F:oxidoreductase activity"/>
    <property type="evidence" value="ECO:0007669"/>
    <property type="project" value="UniProtKB-KW"/>
</dbReference>
<evidence type="ECO:0000256" key="4">
    <source>
        <dbReference type="ARBA" id="ARBA00023002"/>
    </source>
</evidence>
<keyword evidence="5" id="KW-0539">Nucleus</keyword>
<dbReference type="GeneID" id="92510774"/>
<evidence type="ECO:0000313" key="7">
    <source>
        <dbReference type="EMBL" id="KAG5464430.1"/>
    </source>
</evidence>
<dbReference type="InterPro" id="IPR000415">
    <property type="entry name" value="Nitroreductase-like"/>
</dbReference>
<dbReference type="Gene3D" id="3.40.109.10">
    <property type="entry name" value="NADH Oxidase"/>
    <property type="match status" value="1"/>
</dbReference>
<dbReference type="Pfam" id="PF00881">
    <property type="entry name" value="Nitroreductase"/>
    <property type="match status" value="1"/>
</dbReference>
<dbReference type="OrthoDB" id="270207at2759"/>
<dbReference type="FunFam" id="3.40.109.10:FF:000001">
    <property type="entry name" value="Nitroreductase family"/>
    <property type="match status" value="1"/>
</dbReference>
<keyword evidence="4" id="KW-0560">Oxidoreductase</keyword>
<dbReference type="RefSeq" id="XP_067174367.1">
    <property type="nucleotide sequence ID" value="XM_067318262.1"/>
</dbReference>
<sequence>MPCFSSKSMAAKDGICNYACGKDRAAEFIRAISRRRSIYDLGRNMPISQKEVTEIVKSTIHLCPSSFNAKGFRIVLLFGAEHQKVWEMLKAALKKVTSEDQYRLSEMKVNQCFAAGAGTILFYEDGLTVKMQQETYPSYAENFPTFSQHSSAMAQFAMWTALAQEGIGASLQHYNELIKEDLRAAFDIPQEWELIAQMPFGSIEKPAKPRSDIEDKSLVIVHGE</sequence>
<evidence type="ECO:0000256" key="2">
    <source>
        <dbReference type="ARBA" id="ARBA00004496"/>
    </source>
</evidence>
<dbReference type="InterPro" id="IPR029479">
    <property type="entry name" value="Nitroreductase"/>
</dbReference>
<feature type="domain" description="Nitroreductase" evidence="6">
    <location>
        <begin position="32"/>
        <end position="201"/>
    </location>
</feature>
<proteinExistence type="predicted"/>
<comment type="subcellular location">
    <subcellularLocation>
        <location evidence="2">Cytoplasm</location>
    </subcellularLocation>
    <subcellularLocation>
        <location evidence="1">Nucleus</location>
    </subcellularLocation>
</comment>
<keyword evidence="8" id="KW-1185">Reference proteome</keyword>
<name>A0A836GFT5_9TRYP</name>
<dbReference type="Proteomes" id="UP000673552">
    <property type="component" value="Chromosome 36"/>
</dbReference>
<dbReference type="CDD" id="cd02140">
    <property type="entry name" value="Frm2-like"/>
    <property type="match status" value="1"/>
</dbReference>
<evidence type="ECO:0000259" key="6">
    <source>
        <dbReference type="Pfam" id="PF00881"/>
    </source>
</evidence>
<evidence type="ECO:0000256" key="1">
    <source>
        <dbReference type="ARBA" id="ARBA00004123"/>
    </source>
</evidence>
<dbReference type="GO" id="GO:0005634">
    <property type="term" value="C:nucleus"/>
    <property type="evidence" value="ECO:0007669"/>
    <property type="project" value="UniProtKB-SubCell"/>
</dbReference>
<evidence type="ECO:0000256" key="3">
    <source>
        <dbReference type="ARBA" id="ARBA00022490"/>
    </source>
</evidence>
<evidence type="ECO:0000256" key="5">
    <source>
        <dbReference type="ARBA" id="ARBA00023242"/>
    </source>
</evidence>
<gene>
    <name evidence="7" type="ORF">LSCM1_00616</name>
</gene>
<dbReference type="EMBL" id="JAFEUZ010000036">
    <property type="protein sequence ID" value="KAG5464430.1"/>
    <property type="molecule type" value="Genomic_DNA"/>
</dbReference>
<comment type="caution">
    <text evidence="7">The sequence shown here is derived from an EMBL/GenBank/DDBJ whole genome shotgun (WGS) entry which is preliminary data.</text>
</comment>
<keyword evidence="3" id="KW-0963">Cytoplasm</keyword>
<dbReference type="InterPro" id="IPR033877">
    <property type="entry name" value="Frm2/Hbn1"/>
</dbReference>
<reference evidence="7 8" key="1">
    <citation type="submission" date="2021-03" db="EMBL/GenBank/DDBJ databases">
        <title>Leishmania (Mundinia) martiniquensis Genome sequencing and assembly.</title>
        <authorList>
            <person name="Almutairi H."/>
            <person name="Gatherer D."/>
        </authorList>
    </citation>
    <scope>NUCLEOTIDE SEQUENCE [LARGE SCALE GENOMIC DNA]</scope>
    <source>
        <strain evidence="7">LSCM1</strain>
    </source>
</reference>
<evidence type="ECO:0000313" key="8">
    <source>
        <dbReference type="Proteomes" id="UP000673552"/>
    </source>
</evidence>
<accession>A0A836GFT5</accession>
<organism evidence="7 8">
    <name type="scientific">Leishmania martiniquensis</name>
    <dbReference type="NCBI Taxonomy" id="1580590"/>
    <lineage>
        <taxon>Eukaryota</taxon>
        <taxon>Discoba</taxon>
        <taxon>Euglenozoa</taxon>
        <taxon>Kinetoplastea</taxon>
        <taxon>Metakinetoplastina</taxon>
        <taxon>Trypanosomatida</taxon>
        <taxon>Trypanosomatidae</taxon>
        <taxon>Leishmaniinae</taxon>
        <taxon>Leishmania</taxon>
    </lineage>
</organism>
<dbReference type="PANTHER" id="PTHR43035">
    <property type="entry name" value="FATTY ACID REPRESSION MUTANT PROTEIN 2-RELATED"/>
    <property type="match status" value="1"/>
</dbReference>
<dbReference type="SUPFAM" id="SSF55469">
    <property type="entry name" value="FMN-dependent nitroreductase-like"/>
    <property type="match status" value="1"/>
</dbReference>
<dbReference type="KEGG" id="lmat:92510774"/>
<dbReference type="PANTHER" id="PTHR43035:SF1">
    <property type="entry name" value="FATTY ACID REPRESSION MUTANT PROTEIN 2-RELATED"/>
    <property type="match status" value="1"/>
</dbReference>
<dbReference type="GO" id="GO:0005737">
    <property type="term" value="C:cytoplasm"/>
    <property type="evidence" value="ECO:0007669"/>
    <property type="project" value="UniProtKB-SubCell"/>
</dbReference>
<protein>
    <recommendedName>
        <fullName evidence="6">Nitroreductase domain-containing protein</fullName>
    </recommendedName>
</protein>
<dbReference type="AlphaFoldDB" id="A0A836GFT5"/>
<dbReference type="GO" id="GO:0034599">
    <property type="term" value="P:cellular response to oxidative stress"/>
    <property type="evidence" value="ECO:0007669"/>
    <property type="project" value="InterPro"/>
</dbReference>